<protein>
    <submittedName>
        <fullName evidence="7">RNA polymerase sigma-70 factor</fullName>
    </submittedName>
</protein>
<evidence type="ECO:0000256" key="1">
    <source>
        <dbReference type="ARBA" id="ARBA00010641"/>
    </source>
</evidence>
<dbReference type="InterPro" id="IPR014284">
    <property type="entry name" value="RNA_pol_sigma-70_dom"/>
</dbReference>
<dbReference type="PANTHER" id="PTHR43133">
    <property type="entry name" value="RNA POLYMERASE ECF-TYPE SIGMA FACTO"/>
    <property type="match status" value="1"/>
</dbReference>
<dbReference type="PANTHER" id="PTHR43133:SF46">
    <property type="entry name" value="RNA POLYMERASE SIGMA-70 FACTOR ECF SUBFAMILY"/>
    <property type="match status" value="1"/>
</dbReference>
<dbReference type="CDD" id="cd06171">
    <property type="entry name" value="Sigma70_r4"/>
    <property type="match status" value="1"/>
</dbReference>
<reference evidence="8" key="1">
    <citation type="journal article" date="2019" name="Int. J. Syst. Evol. Microbiol.">
        <title>The Global Catalogue of Microorganisms (GCM) 10K type strain sequencing project: providing services to taxonomists for standard genome sequencing and annotation.</title>
        <authorList>
            <consortium name="The Broad Institute Genomics Platform"/>
            <consortium name="The Broad Institute Genome Sequencing Center for Infectious Disease"/>
            <person name="Wu L."/>
            <person name="Ma J."/>
        </authorList>
    </citation>
    <scope>NUCLEOTIDE SEQUENCE [LARGE SCALE GENOMIC DNA]</scope>
    <source>
        <strain evidence="8">CGMCC 1.15342</strain>
    </source>
</reference>
<dbReference type="InterPro" id="IPR013324">
    <property type="entry name" value="RNA_pol_sigma_r3/r4-like"/>
</dbReference>
<dbReference type="Pfam" id="PF08281">
    <property type="entry name" value="Sigma70_r4_2"/>
    <property type="match status" value="1"/>
</dbReference>
<gene>
    <name evidence="7" type="ORF">GCM10011386_05670</name>
</gene>
<evidence type="ECO:0000313" key="8">
    <source>
        <dbReference type="Proteomes" id="UP000597338"/>
    </source>
</evidence>
<dbReference type="InterPro" id="IPR013325">
    <property type="entry name" value="RNA_pol_sigma_r2"/>
</dbReference>
<name>A0ABQ1L2S0_9SPHI</name>
<keyword evidence="2" id="KW-0805">Transcription regulation</keyword>
<evidence type="ECO:0000259" key="6">
    <source>
        <dbReference type="Pfam" id="PF08281"/>
    </source>
</evidence>
<comment type="similarity">
    <text evidence="1">Belongs to the sigma-70 factor family. ECF subfamily.</text>
</comment>
<dbReference type="Pfam" id="PF04542">
    <property type="entry name" value="Sigma70_r2"/>
    <property type="match status" value="1"/>
</dbReference>
<dbReference type="Proteomes" id="UP000597338">
    <property type="component" value="Unassembled WGS sequence"/>
</dbReference>
<evidence type="ECO:0000256" key="2">
    <source>
        <dbReference type="ARBA" id="ARBA00023015"/>
    </source>
</evidence>
<feature type="domain" description="RNA polymerase sigma factor 70 region 4 type 2" evidence="6">
    <location>
        <begin position="124"/>
        <end position="174"/>
    </location>
</feature>
<evidence type="ECO:0000313" key="7">
    <source>
        <dbReference type="EMBL" id="GGC16691.1"/>
    </source>
</evidence>
<keyword evidence="8" id="KW-1185">Reference proteome</keyword>
<feature type="domain" description="RNA polymerase sigma-70 region 2" evidence="5">
    <location>
        <begin position="30"/>
        <end position="95"/>
    </location>
</feature>
<accession>A0ABQ1L2S0</accession>
<proteinExistence type="inferred from homology"/>
<dbReference type="SUPFAM" id="SSF88659">
    <property type="entry name" value="Sigma3 and sigma4 domains of RNA polymerase sigma factors"/>
    <property type="match status" value="1"/>
</dbReference>
<keyword evidence="4" id="KW-0804">Transcription</keyword>
<dbReference type="InterPro" id="IPR036388">
    <property type="entry name" value="WH-like_DNA-bd_sf"/>
</dbReference>
<dbReference type="EMBL" id="BMIK01000001">
    <property type="protein sequence ID" value="GGC16691.1"/>
    <property type="molecule type" value="Genomic_DNA"/>
</dbReference>
<organism evidence="7 8">
    <name type="scientific">Parapedobacter defluvii</name>
    <dbReference type="NCBI Taxonomy" id="2045106"/>
    <lineage>
        <taxon>Bacteria</taxon>
        <taxon>Pseudomonadati</taxon>
        <taxon>Bacteroidota</taxon>
        <taxon>Sphingobacteriia</taxon>
        <taxon>Sphingobacteriales</taxon>
        <taxon>Sphingobacteriaceae</taxon>
        <taxon>Parapedobacter</taxon>
    </lineage>
</organism>
<dbReference type="InterPro" id="IPR007627">
    <property type="entry name" value="RNA_pol_sigma70_r2"/>
</dbReference>
<dbReference type="SUPFAM" id="SSF88946">
    <property type="entry name" value="Sigma2 domain of RNA polymerase sigma factors"/>
    <property type="match status" value="1"/>
</dbReference>
<sequence>MERDYVTLTDQQLASLLRAGDSGAFKLIYDRFWDKLLVVAAKRLDNVPEAEEAVQDIFLNLWRRHETFELKVSFENYLAVAVKFEVINRRAKRVREEVLHEELKSLLPAACTHKASFDLEYLQQQLEHSLNSLPPKCQLVFRLSREDDYTNKQIAKELGITEKAVEKHISKALKVLRRRMGRYYRWYRILQKENFTKKVGYDASSLAI</sequence>
<dbReference type="RefSeq" id="WP_188747146.1">
    <property type="nucleotide sequence ID" value="NZ_BMIK01000001.1"/>
</dbReference>
<dbReference type="InterPro" id="IPR039425">
    <property type="entry name" value="RNA_pol_sigma-70-like"/>
</dbReference>
<dbReference type="Gene3D" id="1.10.1740.10">
    <property type="match status" value="1"/>
</dbReference>
<evidence type="ECO:0000256" key="4">
    <source>
        <dbReference type="ARBA" id="ARBA00023163"/>
    </source>
</evidence>
<evidence type="ECO:0000259" key="5">
    <source>
        <dbReference type="Pfam" id="PF04542"/>
    </source>
</evidence>
<evidence type="ECO:0000256" key="3">
    <source>
        <dbReference type="ARBA" id="ARBA00023082"/>
    </source>
</evidence>
<keyword evidence="3" id="KW-0731">Sigma factor</keyword>
<dbReference type="InterPro" id="IPR013249">
    <property type="entry name" value="RNA_pol_sigma70_r4_t2"/>
</dbReference>
<dbReference type="NCBIfam" id="TIGR02937">
    <property type="entry name" value="sigma70-ECF"/>
    <property type="match status" value="1"/>
</dbReference>
<comment type="caution">
    <text evidence="7">The sequence shown here is derived from an EMBL/GenBank/DDBJ whole genome shotgun (WGS) entry which is preliminary data.</text>
</comment>
<dbReference type="Gene3D" id="1.10.10.10">
    <property type="entry name" value="Winged helix-like DNA-binding domain superfamily/Winged helix DNA-binding domain"/>
    <property type="match status" value="1"/>
</dbReference>